<evidence type="ECO:0000256" key="3">
    <source>
        <dbReference type="ARBA" id="ARBA00022829"/>
    </source>
</evidence>
<dbReference type="Pfam" id="PF04079">
    <property type="entry name" value="SMC_ScpB"/>
    <property type="match status" value="1"/>
</dbReference>
<dbReference type="InterPro" id="IPR005234">
    <property type="entry name" value="ScpB_csome_segregation"/>
</dbReference>
<organism evidence="6 7">
    <name type="scientific">Novipirellula galeiformis</name>
    <dbReference type="NCBI Taxonomy" id="2528004"/>
    <lineage>
        <taxon>Bacteria</taxon>
        <taxon>Pseudomonadati</taxon>
        <taxon>Planctomycetota</taxon>
        <taxon>Planctomycetia</taxon>
        <taxon>Pirellulales</taxon>
        <taxon>Pirellulaceae</taxon>
        <taxon>Novipirellula</taxon>
    </lineage>
</organism>
<keyword evidence="3" id="KW-0159">Chromosome partition</keyword>
<feature type="compositionally biased region" description="Polar residues" evidence="5">
    <location>
        <begin position="268"/>
        <end position="285"/>
    </location>
</feature>
<dbReference type="SUPFAM" id="SSF46785">
    <property type="entry name" value="Winged helix' DNA-binding domain"/>
    <property type="match status" value="2"/>
</dbReference>
<dbReference type="Gene3D" id="1.10.10.10">
    <property type="entry name" value="Winged helix-like DNA-binding domain superfamily/Winged helix DNA-binding domain"/>
    <property type="match status" value="2"/>
</dbReference>
<dbReference type="InterPro" id="IPR036388">
    <property type="entry name" value="WH-like_DNA-bd_sf"/>
</dbReference>
<keyword evidence="2" id="KW-0132">Cell division</keyword>
<feature type="region of interest" description="Disordered" evidence="5">
    <location>
        <begin position="332"/>
        <end position="426"/>
    </location>
</feature>
<accession>A0A5C6CIU2</accession>
<name>A0A5C6CIU2_9BACT</name>
<keyword evidence="7" id="KW-1185">Reference proteome</keyword>
<sequence length="426" mass="48102">MKRNQSTLAQRTIALGTIAQRTSVDRGHFALVSNAKPRLPRPYAVLWGQYSHADEDDQPIEQETSPHTARGSEDSIDKKRKRTEAVLFLSKSPVSLRKLAQMAHLADATEARTLVRELNNTYESYGRAFRVELIAGGYRLMTRATLSPWLARLGHLPAVMRLSTPMMETLAVVAYRQAVSRADIEAIRGVACGDLLRQLMEKDLVRIAGRSEELGRPYLYGTTKRFLQLFGLANTESLPPIEWQILQEVEHDPTAENDASETDPEQPLDSTSIDPSTNDDFPSTKESVVSTALASVLSEADSEVLVNLDPNAISYIDPDTGLVEDAQAIIEDEEDELYGDNDDEEDEDDDVDDDDWADDDDDEDDDEEDDDLDEEDDDDEDEVDAENADWEEVDDDDEEEWDDDDEEEDDWDDEDDEEEDDDEDWS</sequence>
<keyword evidence="4" id="KW-0131">Cell cycle</keyword>
<dbReference type="EMBL" id="SJPT01000004">
    <property type="protein sequence ID" value="TWU23354.1"/>
    <property type="molecule type" value="Genomic_DNA"/>
</dbReference>
<keyword evidence="1" id="KW-0963">Cytoplasm</keyword>
<dbReference type="RefSeq" id="WP_197169216.1">
    <property type="nucleotide sequence ID" value="NZ_SJPT01000004.1"/>
</dbReference>
<evidence type="ECO:0000256" key="5">
    <source>
        <dbReference type="SAM" id="MobiDB-lite"/>
    </source>
</evidence>
<gene>
    <name evidence="6" type="ORF">Pla52o_28900</name>
</gene>
<evidence type="ECO:0000313" key="6">
    <source>
        <dbReference type="EMBL" id="TWU23354.1"/>
    </source>
</evidence>
<feature type="region of interest" description="Disordered" evidence="5">
    <location>
        <begin position="253"/>
        <end position="285"/>
    </location>
</feature>
<dbReference type="Proteomes" id="UP000316304">
    <property type="component" value="Unassembled WGS sequence"/>
</dbReference>
<dbReference type="NCBIfam" id="TIGR00281">
    <property type="entry name" value="SMC-Scp complex subunit ScpB"/>
    <property type="match status" value="1"/>
</dbReference>
<evidence type="ECO:0008006" key="8">
    <source>
        <dbReference type="Google" id="ProtNLM"/>
    </source>
</evidence>
<evidence type="ECO:0000256" key="2">
    <source>
        <dbReference type="ARBA" id="ARBA00022618"/>
    </source>
</evidence>
<reference evidence="6 7" key="1">
    <citation type="submission" date="2019-02" db="EMBL/GenBank/DDBJ databases">
        <title>Deep-cultivation of Planctomycetes and their phenomic and genomic characterization uncovers novel biology.</title>
        <authorList>
            <person name="Wiegand S."/>
            <person name="Jogler M."/>
            <person name="Boedeker C."/>
            <person name="Pinto D."/>
            <person name="Vollmers J."/>
            <person name="Rivas-Marin E."/>
            <person name="Kohn T."/>
            <person name="Peeters S.H."/>
            <person name="Heuer A."/>
            <person name="Rast P."/>
            <person name="Oberbeckmann S."/>
            <person name="Bunk B."/>
            <person name="Jeske O."/>
            <person name="Meyerdierks A."/>
            <person name="Storesund J.E."/>
            <person name="Kallscheuer N."/>
            <person name="Luecker S."/>
            <person name="Lage O.M."/>
            <person name="Pohl T."/>
            <person name="Merkel B.J."/>
            <person name="Hornburger P."/>
            <person name="Mueller R.-W."/>
            <person name="Bruemmer F."/>
            <person name="Labrenz M."/>
            <person name="Spormann A.M."/>
            <person name="Op Den Camp H."/>
            <person name="Overmann J."/>
            <person name="Amann R."/>
            <person name="Jetten M.S.M."/>
            <person name="Mascher T."/>
            <person name="Medema M.H."/>
            <person name="Devos D.P."/>
            <person name="Kaster A.-K."/>
            <person name="Ovreas L."/>
            <person name="Rohde M."/>
            <person name="Galperin M.Y."/>
            <person name="Jogler C."/>
        </authorList>
    </citation>
    <scope>NUCLEOTIDE SEQUENCE [LARGE SCALE GENOMIC DNA]</scope>
    <source>
        <strain evidence="6 7">Pla52o</strain>
    </source>
</reference>
<dbReference type="AlphaFoldDB" id="A0A5C6CIU2"/>
<dbReference type="InterPro" id="IPR036390">
    <property type="entry name" value="WH_DNA-bd_sf"/>
</dbReference>
<evidence type="ECO:0000256" key="1">
    <source>
        <dbReference type="ARBA" id="ARBA00022490"/>
    </source>
</evidence>
<comment type="caution">
    <text evidence="6">The sequence shown here is derived from an EMBL/GenBank/DDBJ whole genome shotgun (WGS) entry which is preliminary data.</text>
</comment>
<dbReference type="PANTHER" id="PTHR34298">
    <property type="entry name" value="SEGREGATION AND CONDENSATION PROTEIN B"/>
    <property type="match status" value="1"/>
</dbReference>
<feature type="region of interest" description="Disordered" evidence="5">
    <location>
        <begin position="55"/>
        <end position="78"/>
    </location>
</feature>
<dbReference type="GO" id="GO:0051304">
    <property type="term" value="P:chromosome separation"/>
    <property type="evidence" value="ECO:0007669"/>
    <property type="project" value="InterPro"/>
</dbReference>
<evidence type="ECO:0000313" key="7">
    <source>
        <dbReference type="Proteomes" id="UP000316304"/>
    </source>
</evidence>
<proteinExistence type="predicted"/>
<evidence type="ECO:0000256" key="4">
    <source>
        <dbReference type="ARBA" id="ARBA00023306"/>
    </source>
</evidence>
<dbReference type="GO" id="GO:0051301">
    <property type="term" value="P:cell division"/>
    <property type="evidence" value="ECO:0007669"/>
    <property type="project" value="UniProtKB-KW"/>
</dbReference>
<protein>
    <recommendedName>
        <fullName evidence="8">Segregation and condensation protein B</fullName>
    </recommendedName>
</protein>
<dbReference type="PANTHER" id="PTHR34298:SF2">
    <property type="entry name" value="SEGREGATION AND CONDENSATION PROTEIN B"/>
    <property type="match status" value="1"/>
</dbReference>